<proteinExistence type="predicted"/>
<protein>
    <submittedName>
        <fullName evidence="2">Uncharacterized protein</fullName>
    </submittedName>
</protein>
<feature type="compositionally biased region" description="Basic and acidic residues" evidence="1">
    <location>
        <begin position="299"/>
        <end position="309"/>
    </location>
</feature>
<dbReference type="Proteomes" id="UP000295060">
    <property type="component" value="Unassembled WGS sequence"/>
</dbReference>
<keyword evidence="3" id="KW-1185">Reference proteome</keyword>
<accession>A0ABY2FAE7</accession>
<evidence type="ECO:0000313" key="3">
    <source>
        <dbReference type="Proteomes" id="UP000295060"/>
    </source>
</evidence>
<name>A0ABY2FAE7_9ACTN</name>
<dbReference type="EMBL" id="SODU01000003">
    <property type="protein sequence ID" value="TDW87572.1"/>
    <property type="molecule type" value="Genomic_DNA"/>
</dbReference>
<organism evidence="2 3">
    <name type="scientific">Kribbella pratensis</name>
    <dbReference type="NCBI Taxonomy" id="2512112"/>
    <lineage>
        <taxon>Bacteria</taxon>
        <taxon>Bacillati</taxon>
        <taxon>Actinomycetota</taxon>
        <taxon>Actinomycetes</taxon>
        <taxon>Propionibacteriales</taxon>
        <taxon>Kribbellaceae</taxon>
        <taxon>Kribbella</taxon>
    </lineage>
</organism>
<comment type="caution">
    <text evidence="2">The sequence shown here is derived from an EMBL/GenBank/DDBJ whole genome shotgun (WGS) entry which is preliminary data.</text>
</comment>
<dbReference type="RefSeq" id="WP_134131386.1">
    <property type="nucleotide sequence ID" value="NZ_SODU01000003.1"/>
</dbReference>
<evidence type="ECO:0000313" key="2">
    <source>
        <dbReference type="EMBL" id="TDW87572.1"/>
    </source>
</evidence>
<feature type="region of interest" description="Disordered" evidence="1">
    <location>
        <begin position="262"/>
        <end position="309"/>
    </location>
</feature>
<evidence type="ECO:0000256" key="1">
    <source>
        <dbReference type="SAM" id="MobiDB-lite"/>
    </source>
</evidence>
<sequence>MATGLVRTDDPCVSWGESIVEAVSETTNRVVRWRGIDFVVRPNDREPMNAVHSLRSNDSPLFLPEELADTVRRYGAGEPKRGDAERLVRATGHTMSQSAGLSSPLFDNIGGLHAQEADLDDGLADVWTQERLPELWPKTESGKFVPVGEVQDFAFAGRNPAAAAAARELMTEIVRQQGPGAPVGPEDYAALSEALIATKPEERFGEILKLLPGTDELSPSDTFSAEAALRRGFAEAVAKGDPSLAATAVQRASERIDPQLRRLVEDPALAPVTPGRTPGSAGASVRPQRPGDSAVRRSPRSDRARGGRH</sequence>
<reference evidence="2 3" key="1">
    <citation type="submission" date="2019-03" db="EMBL/GenBank/DDBJ databases">
        <title>Genomic Encyclopedia of Type Strains, Phase III (KMG-III): the genomes of soil and plant-associated and newly described type strains.</title>
        <authorList>
            <person name="Whitman W."/>
        </authorList>
    </citation>
    <scope>NUCLEOTIDE SEQUENCE [LARGE SCALE GENOMIC DNA]</scope>
    <source>
        <strain evidence="2 3">VKMAc-2574</strain>
    </source>
</reference>
<gene>
    <name evidence="2" type="ORF">EV137_5655</name>
</gene>